<evidence type="ECO:0000256" key="2">
    <source>
        <dbReference type="ARBA" id="ARBA00022695"/>
    </source>
</evidence>
<proteinExistence type="predicted"/>
<dbReference type="Pfam" id="PF01467">
    <property type="entry name" value="CTP_transf_like"/>
    <property type="match status" value="1"/>
</dbReference>
<dbReference type="InterPro" id="IPR050385">
    <property type="entry name" value="Archaeal_FAD_synthase"/>
</dbReference>
<evidence type="ECO:0000313" key="6">
    <source>
        <dbReference type="Proteomes" id="UP000274578"/>
    </source>
</evidence>
<dbReference type="EC" id="2.7.7.39" evidence="5"/>
<organism evidence="5 6">
    <name type="scientific">Segatella oris</name>
    <dbReference type="NCBI Taxonomy" id="28135"/>
    <lineage>
        <taxon>Bacteria</taxon>
        <taxon>Pseudomonadati</taxon>
        <taxon>Bacteroidota</taxon>
        <taxon>Bacteroidia</taxon>
        <taxon>Bacteroidales</taxon>
        <taxon>Prevotellaceae</taxon>
        <taxon>Segatella</taxon>
    </lineage>
</organism>
<gene>
    <name evidence="5" type="primary">tagD</name>
    <name evidence="5" type="ORF">NCTC13071_00555</name>
</gene>
<dbReference type="RefSeq" id="WP_018921133.1">
    <property type="nucleotide sequence ID" value="NZ_LR134384.1"/>
</dbReference>
<keyword evidence="1 5" id="KW-0808">Transferase</keyword>
<dbReference type="Gene3D" id="3.40.50.720">
    <property type="entry name" value="NAD(P)-binding Rossmann-like Domain"/>
    <property type="match status" value="1"/>
</dbReference>
<dbReference type="GeneID" id="85011456"/>
<keyword evidence="2 5" id="KW-0548">Nucleotidyltransferase</keyword>
<evidence type="ECO:0000256" key="1">
    <source>
        <dbReference type="ARBA" id="ARBA00022679"/>
    </source>
</evidence>
<name>A0A448L3N6_9BACT</name>
<dbReference type="Gene3D" id="3.30.360.10">
    <property type="entry name" value="Dihydrodipicolinate Reductase, domain 2"/>
    <property type="match status" value="1"/>
</dbReference>
<dbReference type="InterPro" id="IPR014729">
    <property type="entry name" value="Rossmann-like_a/b/a_fold"/>
</dbReference>
<feature type="domain" description="Gfo/Idh/MocA-like oxidoreductase N-terminal" evidence="3">
    <location>
        <begin position="133"/>
        <end position="241"/>
    </location>
</feature>
<reference evidence="5 6" key="1">
    <citation type="submission" date="2018-12" db="EMBL/GenBank/DDBJ databases">
        <authorList>
            <consortium name="Pathogen Informatics"/>
        </authorList>
    </citation>
    <scope>NUCLEOTIDE SEQUENCE [LARGE SCALE GENOMIC DNA]</scope>
    <source>
        <strain evidence="5 6">NCTC13071</strain>
    </source>
</reference>
<dbReference type="Pfam" id="PF01408">
    <property type="entry name" value="GFO_IDH_MocA"/>
    <property type="match status" value="1"/>
</dbReference>
<dbReference type="NCBIfam" id="TIGR00125">
    <property type="entry name" value="cyt_tran_rel"/>
    <property type="match status" value="1"/>
</dbReference>
<protein>
    <submittedName>
        <fullName evidence="5">Glycerol-3-phosphate cytidylyltransferase</fullName>
        <ecNumber evidence="5">2.7.7.39</ecNumber>
    </submittedName>
</protein>
<dbReference type="GO" id="GO:0000166">
    <property type="term" value="F:nucleotide binding"/>
    <property type="evidence" value="ECO:0007669"/>
    <property type="project" value="InterPro"/>
</dbReference>
<dbReference type="Proteomes" id="UP000274578">
    <property type="component" value="Chromosome 1"/>
</dbReference>
<dbReference type="InterPro" id="IPR036291">
    <property type="entry name" value="NAD(P)-bd_dom_sf"/>
</dbReference>
<dbReference type="EMBL" id="LR134384">
    <property type="protein sequence ID" value="VEH14578.1"/>
    <property type="molecule type" value="Genomic_DNA"/>
</dbReference>
<evidence type="ECO:0000259" key="3">
    <source>
        <dbReference type="Pfam" id="PF01408"/>
    </source>
</evidence>
<sequence length="438" mass="49636">MKKVITYGTYDLIHKGHIRLLERAKALGDYLVVGVTADNFDRARGKINVQQSLIERIENVKQTGLADEIIVEEYEGQKIDDIKRLDIDIFTVGSDWKGHFDYLNEYCKVVYLDRTQGISSSELRAEKCDVHLGLIGESAILNKIVREANYVNGLTISGIFSRTDFKLSSDLKDIPSYDNIDALLDNCNAVYIISSPVSHYEDIKKALNHGRNVLCESPITIDTTQYKELHELAEKQGCILSDALKTAYSMAYYRLILLAKTGVIGDIVSVDATCTSLSNVQKEWNSICAWGPTALLPIFQLLGTDYCQRQMISRLDDDKNFFDAFTKISFIYSHAVASIKVGQGVKSEGELIISGTEGYIYVPSPWWKTDYFEIRKENPANNKRYFYQLDGEGIRYELVSFVKAIQTQRPYNYIDTAVSEAIVKTIEDFYAQKDLIII</sequence>
<evidence type="ECO:0000259" key="4">
    <source>
        <dbReference type="Pfam" id="PF01467"/>
    </source>
</evidence>
<dbReference type="GO" id="GO:0047348">
    <property type="term" value="F:glycerol-3-phosphate cytidylyltransferase activity"/>
    <property type="evidence" value="ECO:0007669"/>
    <property type="project" value="UniProtKB-EC"/>
</dbReference>
<accession>A0A448L3N6</accession>
<dbReference type="PANTHER" id="PTHR43793">
    <property type="entry name" value="FAD SYNTHASE"/>
    <property type="match status" value="1"/>
</dbReference>
<dbReference type="InterPro" id="IPR000683">
    <property type="entry name" value="Gfo/Idh/MocA-like_OxRdtase_N"/>
</dbReference>
<dbReference type="SUPFAM" id="SSF52374">
    <property type="entry name" value="Nucleotidylyl transferase"/>
    <property type="match status" value="1"/>
</dbReference>
<dbReference type="PANTHER" id="PTHR43793:SF1">
    <property type="entry name" value="FAD SYNTHASE"/>
    <property type="match status" value="1"/>
</dbReference>
<dbReference type="InterPro" id="IPR004821">
    <property type="entry name" value="Cyt_trans-like"/>
</dbReference>
<evidence type="ECO:0000313" key="5">
    <source>
        <dbReference type="EMBL" id="VEH14578.1"/>
    </source>
</evidence>
<dbReference type="SUPFAM" id="SSF51735">
    <property type="entry name" value="NAD(P)-binding Rossmann-fold domains"/>
    <property type="match status" value="1"/>
</dbReference>
<dbReference type="AlphaFoldDB" id="A0A448L3N6"/>
<dbReference type="KEGG" id="poc:NCTC13071_00555"/>
<feature type="domain" description="Cytidyltransferase-like" evidence="4">
    <location>
        <begin position="5"/>
        <end position="125"/>
    </location>
</feature>
<dbReference type="Gene3D" id="3.40.50.620">
    <property type="entry name" value="HUPs"/>
    <property type="match status" value="1"/>
</dbReference>